<accession>A0ABR1RI37</accession>
<evidence type="ECO:0000256" key="1">
    <source>
        <dbReference type="SAM" id="MobiDB-lite"/>
    </source>
</evidence>
<dbReference type="Pfam" id="PF14441">
    <property type="entry name" value="OTT_1508_deam"/>
    <property type="match status" value="1"/>
</dbReference>
<feature type="compositionally biased region" description="Low complexity" evidence="1">
    <location>
        <begin position="477"/>
        <end position="488"/>
    </location>
</feature>
<feature type="region of interest" description="Disordered" evidence="1">
    <location>
        <begin position="459"/>
        <end position="571"/>
    </location>
</feature>
<feature type="region of interest" description="Disordered" evidence="1">
    <location>
        <begin position="247"/>
        <end position="272"/>
    </location>
</feature>
<protein>
    <submittedName>
        <fullName evidence="2">Uncharacterized protein</fullName>
    </submittedName>
</protein>
<name>A0ABR1RI37_9PEZI</name>
<evidence type="ECO:0000313" key="2">
    <source>
        <dbReference type="EMBL" id="KAK8012932.1"/>
    </source>
</evidence>
<gene>
    <name evidence="2" type="ORF">PG991_010307</name>
</gene>
<dbReference type="InterPro" id="IPR027796">
    <property type="entry name" value="OTT_1508_deam-like"/>
</dbReference>
<feature type="compositionally biased region" description="Low complexity" evidence="1">
    <location>
        <begin position="520"/>
        <end position="538"/>
    </location>
</feature>
<dbReference type="PANTHER" id="PTHR42037">
    <property type="match status" value="1"/>
</dbReference>
<dbReference type="PANTHER" id="PTHR42037:SF1">
    <property type="match status" value="1"/>
</dbReference>
<dbReference type="EMBL" id="JAQQWI010000015">
    <property type="protein sequence ID" value="KAK8012932.1"/>
    <property type="molecule type" value="Genomic_DNA"/>
</dbReference>
<comment type="caution">
    <text evidence="2">The sequence shown here is derived from an EMBL/GenBank/DDBJ whole genome shotgun (WGS) entry which is preliminary data.</text>
</comment>
<feature type="compositionally biased region" description="Polar residues" evidence="1">
    <location>
        <begin position="539"/>
        <end position="553"/>
    </location>
</feature>
<sequence length="571" mass="63396">MGYPKLIRRFYEPLRVLHVLGQTRGKHTVVPRSADPSDQSRRRLLENLAYLCDYEKGGSTTAALGLEGLDTGYVFWIASNGASKLAKMQPFLESSIVNIRRVIRDAPEFTEVQFVEQCIDFATARIKKEQRFLENSIAAAISSLAYPRSDSDQALADWLLGFHGQTPIDVCHLAYDQRKSDNMRLITIRGRPADDESHQSTLVRTYVGLRHFLGRLASHVRAPKMVILDARRHQNIFDEGVSTVRRVATPDSVPPPAPNGKVTPSSIMNRMGGSDKPKMKMYQEAMAFMDQKLRIGDKIRATYAKEDFCPSVHCEVQVLEHFYENGLRFAFNDRSIACSKPACYCCHLYFQAHPAVPEEPRSHQKIWLNWSPPLIPDGDRDALRYPHQRDILNHMVETIRKEALNQIERKVTDMGFHPDSTTGITPSIFSDKPLEDQMGNLHIGESTPMRTVLWRPVSHITLGPPQPDAEGNESDSSDTVHSISSNSVHSLHNADVLDTTSNEHTEPGPWGPSDNEDPVTTDVVATGSSVTGTVGPTTNATGGTTVDATNVVSIESDNDDDSSEDEGGAVL</sequence>
<proteinExistence type="predicted"/>
<keyword evidence="3" id="KW-1185">Reference proteome</keyword>
<feature type="compositionally biased region" description="Acidic residues" evidence="1">
    <location>
        <begin position="556"/>
        <end position="571"/>
    </location>
</feature>
<organism evidence="2 3">
    <name type="scientific">Apiospora marii</name>
    <dbReference type="NCBI Taxonomy" id="335849"/>
    <lineage>
        <taxon>Eukaryota</taxon>
        <taxon>Fungi</taxon>
        <taxon>Dikarya</taxon>
        <taxon>Ascomycota</taxon>
        <taxon>Pezizomycotina</taxon>
        <taxon>Sordariomycetes</taxon>
        <taxon>Xylariomycetidae</taxon>
        <taxon>Amphisphaeriales</taxon>
        <taxon>Apiosporaceae</taxon>
        <taxon>Apiospora</taxon>
    </lineage>
</organism>
<reference evidence="2 3" key="1">
    <citation type="submission" date="2023-01" db="EMBL/GenBank/DDBJ databases">
        <title>Analysis of 21 Apiospora genomes using comparative genomics revels a genus with tremendous synthesis potential of carbohydrate active enzymes and secondary metabolites.</title>
        <authorList>
            <person name="Sorensen T."/>
        </authorList>
    </citation>
    <scope>NUCLEOTIDE SEQUENCE [LARGE SCALE GENOMIC DNA]</scope>
    <source>
        <strain evidence="2 3">CBS 20057</strain>
    </source>
</reference>
<evidence type="ECO:0000313" key="3">
    <source>
        <dbReference type="Proteomes" id="UP001396898"/>
    </source>
</evidence>
<dbReference type="Proteomes" id="UP001396898">
    <property type="component" value="Unassembled WGS sequence"/>
</dbReference>